<sequence>MFVYTIGSGEKFSFWYDPWCHGKSLAMLFPEINLRGSHISKKAVASDFWRNGRWHVPTRWDSNMTRVLNFLQLNFILDERKQDVISWGPDRKGEFHVKSALKCLVTPAQKLEWTKLVWSRSIIPRHCFILWSAVHNRLKTKKKLYDWGIIDSNVCGFCNVSCENVEHLFFQCDFIQTVWSRILVAMKVHRRPFTWRREVSWFMRKANGKTLLASMRRTTFAASVYAIWKVRNELIFQKKTVSAEGLFQQVREIVFFNGSTQKLHHDFSNATKALKDDGMEEDGRHDEDYTNDDEDDMSADDDTDDGPDNSMILVQFQSEARGEALIQKGSIIPDISPNKGRVESEGPSS</sequence>
<protein>
    <submittedName>
        <fullName evidence="1">Reverse transcriptase zinc-binding domain-containing protein</fullName>
    </submittedName>
</protein>
<evidence type="ECO:0000313" key="1">
    <source>
        <dbReference type="EMBL" id="KAH7673296.1"/>
    </source>
</evidence>
<dbReference type="Proteomes" id="UP000827976">
    <property type="component" value="Chromosome 8"/>
</dbReference>
<gene>
    <name evidence="1" type="ORF">IHE45_08G000300</name>
</gene>
<evidence type="ECO:0000313" key="2">
    <source>
        <dbReference type="Proteomes" id="UP000827976"/>
    </source>
</evidence>
<accession>A0ACB7VGL9</accession>
<name>A0ACB7VGL9_DIOAL</name>
<keyword evidence="1" id="KW-0808">Transferase</keyword>
<organism evidence="1 2">
    <name type="scientific">Dioscorea alata</name>
    <name type="common">Purple yam</name>
    <dbReference type="NCBI Taxonomy" id="55571"/>
    <lineage>
        <taxon>Eukaryota</taxon>
        <taxon>Viridiplantae</taxon>
        <taxon>Streptophyta</taxon>
        <taxon>Embryophyta</taxon>
        <taxon>Tracheophyta</taxon>
        <taxon>Spermatophyta</taxon>
        <taxon>Magnoliopsida</taxon>
        <taxon>Liliopsida</taxon>
        <taxon>Dioscoreales</taxon>
        <taxon>Dioscoreaceae</taxon>
        <taxon>Dioscorea</taxon>
    </lineage>
</organism>
<keyword evidence="1" id="KW-0695">RNA-directed DNA polymerase</keyword>
<keyword evidence="2" id="KW-1185">Reference proteome</keyword>
<reference evidence="2" key="1">
    <citation type="journal article" date="2022" name="Nat. Commun.">
        <title>Chromosome evolution and the genetic basis of agronomically important traits in greater yam.</title>
        <authorList>
            <person name="Bredeson J.V."/>
            <person name="Lyons J.B."/>
            <person name="Oniyinde I.O."/>
            <person name="Okereke N.R."/>
            <person name="Kolade O."/>
            <person name="Nnabue I."/>
            <person name="Nwadili C.O."/>
            <person name="Hribova E."/>
            <person name="Parker M."/>
            <person name="Nwogha J."/>
            <person name="Shu S."/>
            <person name="Carlson J."/>
            <person name="Kariba R."/>
            <person name="Muthemba S."/>
            <person name="Knop K."/>
            <person name="Barton G.J."/>
            <person name="Sherwood A.V."/>
            <person name="Lopez-Montes A."/>
            <person name="Asiedu R."/>
            <person name="Jamnadass R."/>
            <person name="Muchugi A."/>
            <person name="Goodstein D."/>
            <person name="Egesi C.N."/>
            <person name="Featherston J."/>
            <person name="Asfaw A."/>
            <person name="Simpson G.G."/>
            <person name="Dolezel J."/>
            <person name="Hendre P.S."/>
            <person name="Van Deynze A."/>
            <person name="Kumar P.L."/>
            <person name="Obidiegwu J.E."/>
            <person name="Bhattacharjee R."/>
            <person name="Rokhsar D.S."/>
        </authorList>
    </citation>
    <scope>NUCLEOTIDE SEQUENCE [LARGE SCALE GENOMIC DNA]</scope>
    <source>
        <strain evidence="2">cv. TDa95/00328</strain>
    </source>
</reference>
<dbReference type="EMBL" id="CM037018">
    <property type="protein sequence ID" value="KAH7673296.1"/>
    <property type="molecule type" value="Genomic_DNA"/>
</dbReference>
<proteinExistence type="predicted"/>
<keyword evidence="1" id="KW-0548">Nucleotidyltransferase</keyword>
<comment type="caution">
    <text evidence="1">The sequence shown here is derived from an EMBL/GenBank/DDBJ whole genome shotgun (WGS) entry which is preliminary data.</text>
</comment>